<organism evidence="3">
    <name type="scientific">Echinostoma caproni</name>
    <dbReference type="NCBI Taxonomy" id="27848"/>
    <lineage>
        <taxon>Eukaryota</taxon>
        <taxon>Metazoa</taxon>
        <taxon>Spiralia</taxon>
        <taxon>Lophotrochozoa</taxon>
        <taxon>Platyhelminthes</taxon>
        <taxon>Trematoda</taxon>
        <taxon>Digenea</taxon>
        <taxon>Plagiorchiida</taxon>
        <taxon>Echinostomata</taxon>
        <taxon>Echinostomatoidea</taxon>
        <taxon>Echinostomatidae</taxon>
        <taxon>Echinostoma</taxon>
    </lineage>
</organism>
<accession>A0A183BDY9</accession>
<reference evidence="1 2" key="2">
    <citation type="submission" date="2018-11" db="EMBL/GenBank/DDBJ databases">
        <authorList>
            <consortium name="Pathogen Informatics"/>
        </authorList>
    </citation>
    <scope>NUCLEOTIDE SEQUENCE [LARGE SCALE GENOMIC DNA]</scope>
    <source>
        <strain evidence="1 2">Egypt</strain>
    </source>
</reference>
<sequence length="112" mass="12358">MEKLVTTNPDPHTAGPGIPELHMGLEKVPKIHGELNATKSTGLNDIHLALEKYFTEVLGGSLFHLYNKTLEQGSTPQDWKTANMVVMHKGGPRQRVEPYRSVNLASILCKAL</sequence>
<reference evidence="3" key="1">
    <citation type="submission" date="2016-06" db="UniProtKB">
        <authorList>
            <consortium name="WormBaseParasite"/>
        </authorList>
    </citation>
    <scope>IDENTIFICATION</scope>
</reference>
<protein>
    <submittedName>
        <fullName evidence="3">Vasohibin-1</fullName>
    </submittedName>
</protein>
<dbReference type="OrthoDB" id="6155261at2759"/>
<gene>
    <name evidence="1" type="ORF">ECPE_LOCUS17424</name>
</gene>
<evidence type="ECO:0000313" key="2">
    <source>
        <dbReference type="Proteomes" id="UP000272942"/>
    </source>
</evidence>
<keyword evidence="2" id="KW-1185">Reference proteome</keyword>
<dbReference type="WBParaSite" id="ECPE_0001746901-mRNA-1">
    <property type="protein sequence ID" value="ECPE_0001746901-mRNA-1"/>
    <property type="gene ID" value="ECPE_0001746901"/>
</dbReference>
<name>A0A183BDY9_9TREM</name>
<dbReference type="PANTHER" id="PTHR33395:SF22">
    <property type="entry name" value="REVERSE TRANSCRIPTASE DOMAIN-CONTAINING PROTEIN"/>
    <property type="match status" value="1"/>
</dbReference>
<dbReference type="PANTHER" id="PTHR33395">
    <property type="entry name" value="TRANSCRIPTASE, PUTATIVE-RELATED-RELATED"/>
    <property type="match status" value="1"/>
</dbReference>
<dbReference type="EMBL" id="UZAN01069244">
    <property type="protein sequence ID" value="VDP94715.1"/>
    <property type="molecule type" value="Genomic_DNA"/>
</dbReference>
<evidence type="ECO:0000313" key="1">
    <source>
        <dbReference type="EMBL" id="VDP94715.1"/>
    </source>
</evidence>
<proteinExistence type="predicted"/>
<dbReference type="Proteomes" id="UP000272942">
    <property type="component" value="Unassembled WGS sequence"/>
</dbReference>
<dbReference type="AlphaFoldDB" id="A0A183BDY9"/>
<evidence type="ECO:0000313" key="3">
    <source>
        <dbReference type="WBParaSite" id="ECPE_0001746901-mRNA-1"/>
    </source>
</evidence>